<reference evidence="2 3" key="1">
    <citation type="journal article" date="2013" name="ISME J.">
        <title>Comparative genomics of pathogenic lineages of Vibrio nigripulchritudo identifies virulence-associated traits.</title>
        <authorList>
            <person name="Goudenege D."/>
            <person name="Labreuche Y."/>
            <person name="Krin E."/>
            <person name="Ansquer D."/>
            <person name="Mangenot S."/>
            <person name="Calteau A."/>
            <person name="Medigue C."/>
            <person name="Mazel D."/>
            <person name="Polz M.F."/>
            <person name="Le Roux F."/>
        </authorList>
    </citation>
    <scope>NUCLEOTIDE SEQUENCE [LARGE SCALE GENOMIC DNA]</scope>
    <source>
        <strain evidence="2 3">SOn1</strain>
    </source>
</reference>
<dbReference type="InterPro" id="IPR024096">
    <property type="entry name" value="NO_sig/Golgi_transp_ligand-bd"/>
</dbReference>
<dbReference type="EMBL" id="CAOF01000149">
    <property type="protein sequence ID" value="CCO48554.1"/>
    <property type="molecule type" value="Genomic_DNA"/>
</dbReference>
<protein>
    <submittedName>
        <fullName evidence="2">Haem NO binding protein</fullName>
    </submittedName>
</protein>
<gene>
    <name evidence="2" type="ORF">VIBNISOn1_560090</name>
</gene>
<dbReference type="SUPFAM" id="SSF111126">
    <property type="entry name" value="Ligand-binding domain in the NO signalling and Golgi transport"/>
    <property type="match status" value="1"/>
</dbReference>
<dbReference type="InterPro" id="IPR011644">
    <property type="entry name" value="Heme_NO-bd"/>
</dbReference>
<sequence>MKGLIFTEFLELVEEKFGLPTVDKILFQSEDDGIYTSVGSYDHRDLVKLIVALSKETGVSPEDLQEVFGRTVFNKLLSSLAPDESLSHSQCTFQFLRHVEEYIHLEVKKLYPDAHPPKFTFQTENESELVMDYKSARCMGSVCKGLILGCADHFSEKLKITMNPMTDDASHVRFVLTKV</sequence>
<feature type="domain" description="Heme NO-binding" evidence="1">
    <location>
        <begin position="2"/>
        <end position="161"/>
    </location>
</feature>
<dbReference type="Gene3D" id="3.90.1520.10">
    <property type="entry name" value="H-NOX domain"/>
    <property type="match status" value="1"/>
</dbReference>
<evidence type="ECO:0000313" key="2">
    <source>
        <dbReference type="EMBL" id="CCO48554.1"/>
    </source>
</evidence>
<evidence type="ECO:0000313" key="3">
    <source>
        <dbReference type="Proteomes" id="UP000018211"/>
    </source>
</evidence>
<dbReference type="InterPro" id="IPR038158">
    <property type="entry name" value="H-NOX_domain_sf"/>
</dbReference>
<dbReference type="Pfam" id="PF07700">
    <property type="entry name" value="HNOB"/>
    <property type="match status" value="1"/>
</dbReference>
<evidence type="ECO:0000259" key="1">
    <source>
        <dbReference type="Pfam" id="PF07700"/>
    </source>
</evidence>
<proteinExistence type="predicted"/>
<dbReference type="RefSeq" id="WP_004407560.1">
    <property type="nucleotide sequence ID" value="NZ_LK391965.1"/>
</dbReference>
<dbReference type="AlphaFoldDB" id="A0AAV2VV22"/>
<organism evidence="2 3">
    <name type="scientific">Vibrio nigripulchritudo SOn1</name>
    <dbReference type="NCBI Taxonomy" id="1238450"/>
    <lineage>
        <taxon>Bacteria</taxon>
        <taxon>Pseudomonadati</taxon>
        <taxon>Pseudomonadota</taxon>
        <taxon>Gammaproteobacteria</taxon>
        <taxon>Vibrionales</taxon>
        <taxon>Vibrionaceae</taxon>
        <taxon>Vibrio</taxon>
    </lineage>
</organism>
<dbReference type="GO" id="GO:0020037">
    <property type="term" value="F:heme binding"/>
    <property type="evidence" value="ECO:0007669"/>
    <property type="project" value="InterPro"/>
</dbReference>
<comment type="caution">
    <text evidence="2">The sequence shown here is derived from an EMBL/GenBank/DDBJ whole genome shotgun (WGS) entry which is preliminary data.</text>
</comment>
<dbReference type="Proteomes" id="UP000018211">
    <property type="component" value="Unassembled WGS sequence"/>
</dbReference>
<name>A0AAV2VV22_9VIBR</name>
<dbReference type="GeneID" id="97540928"/>
<accession>A0AAV2VV22</accession>